<comment type="catalytic activity">
    <reaction evidence="3 5">
        <text>a quinone + NADH + 5 H(+)(in) = a quinol + NAD(+) + 4 H(+)(out)</text>
        <dbReference type="Rhea" id="RHEA:57888"/>
        <dbReference type="ChEBI" id="CHEBI:15378"/>
        <dbReference type="ChEBI" id="CHEBI:24646"/>
        <dbReference type="ChEBI" id="CHEBI:57540"/>
        <dbReference type="ChEBI" id="CHEBI:57945"/>
        <dbReference type="ChEBI" id="CHEBI:132124"/>
    </reaction>
</comment>
<comment type="similarity">
    <text evidence="1 3 4">Belongs to the complex I 30 kDa subunit family.</text>
</comment>
<evidence type="ECO:0000256" key="3">
    <source>
        <dbReference type="HAMAP-Rule" id="MF_01357"/>
    </source>
</evidence>
<dbReference type="GO" id="GO:0050136">
    <property type="term" value="F:NADH dehydrogenase (quinone) (non-electrogenic) activity"/>
    <property type="evidence" value="ECO:0007669"/>
    <property type="project" value="UniProtKB-UniRule"/>
</dbReference>
<comment type="subunit">
    <text evidence="3">NDH-1 is composed of 14 different subunits. Subunits NuoB, C, D, E, F, and G constitute the peripheral sector of the complex.</text>
</comment>
<evidence type="ECO:0000256" key="5">
    <source>
        <dbReference type="RuleBase" id="RU003582"/>
    </source>
</evidence>
<keyword evidence="3" id="KW-1003">Cell membrane</keyword>
<keyword evidence="3 4" id="KW-0520">NAD</keyword>
<evidence type="ECO:0000256" key="2">
    <source>
        <dbReference type="ARBA" id="ARBA00022448"/>
    </source>
</evidence>
<protein>
    <recommendedName>
        <fullName evidence="3">NADH-quinone oxidoreductase subunit C</fullName>
        <ecNumber evidence="3">7.1.1.-</ecNumber>
    </recommendedName>
    <alternativeName>
        <fullName evidence="3">NADH dehydrogenase I subunit C</fullName>
    </alternativeName>
    <alternativeName>
        <fullName evidence="3">NDH-1 subunit C</fullName>
    </alternativeName>
</protein>
<comment type="function">
    <text evidence="3">NDH-1 shuttles electrons from NADH, via FMN and iron-sulfur (Fe-S) centers, to quinones in the respiratory chain. The immediate electron acceptor for the enzyme in this species is believed to be ubiquinone. Couples the redox reaction to proton translocation (for every two electrons transferred, four hydrogen ions are translocated across the cytoplasmic membrane), and thus conserves the redox energy in a proton gradient.</text>
</comment>
<dbReference type="EMBL" id="DSGB01000004">
    <property type="protein sequence ID" value="HER95734.1"/>
    <property type="molecule type" value="Genomic_DNA"/>
</dbReference>
<dbReference type="PANTHER" id="PTHR10884">
    <property type="entry name" value="NADH DEHYDROGENASE UBIQUINONE IRON-SULFUR PROTEIN 3"/>
    <property type="match status" value="1"/>
</dbReference>
<gene>
    <name evidence="3" type="primary">nuoC</name>
    <name evidence="8" type="ORF">ENO59_04360</name>
</gene>
<dbReference type="InterPro" id="IPR020396">
    <property type="entry name" value="NADH_UbQ_OxRdtase_CS"/>
</dbReference>
<dbReference type="HAMAP" id="MF_01357">
    <property type="entry name" value="NDH1_NuoC"/>
    <property type="match status" value="1"/>
</dbReference>
<dbReference type="GO" id="GO:0048038">
    <property type="term" value="F:quinone binding"/>
    <property type="evidence" value="ECO:0007669"/>
    <property type="project" value="UniProtKB-KW"/>
</dbReference>
<reference evidence="8" key="1">
    <citation type="journal article" date="2020" name="mSystems">
        <title>Genome- and Community-Level Interaction Insights into Carbon Utilization and Element Cycling Functions of Hydrothermarchaeota in Hydrothermal Sediment.</title>
        <authorList>
            <person name="Zhou Z."/>
            <person name="Liu Y."/>
            <person name="Xu W."/>
            <person name="Pan J."/>
            <person name="Luo Z.H."/>
            <person name="Li M."/>
        </authorList>
    </citation>
    <scope>NUCLEOTIDE SEQUENCE [LARGE SCALE GENOMIC DNA]</scope>
    <source>
        <strain evidence="8">SpSt-143</strain>
    </source>
</reference>
<dbReference type="EC" id="7.1.1.-" evidence="3"/>
<dbReference type="InterPro" id="IPR010218">
    <property type="entry name" value="NADH_DH_suC"/>
</dbReference>
<comment type="subcellular location">
    <subcellularLocation>
        <location evidence="3">Cell membrane</location>
        <topology evidence="3">Peripheral membrane protein</topology>
        <orientation evidence="3">Cytoplasmic side</orientation>
    </subcellularLocation>
</comment>
<dbReference type="GO" id="GO:0008137">
    <property type="term" value="F:NADH dehydrogenase (ubiquinone) activity"/>
    <property type="evidence" value="ECO:0007669"/>
    <property type="project" value="InterPro"/>
</dbReference>
<keyword evidence="3 4" id="KW-1278">Translocase</keyword>
<proteinExistence type="inferred from homology"/>
<keyword evidence="3 5" id="KW-0874">Quinone</keyword>
<evidence type="ECO:0000256" key="6">
    <source>
        <dbReference type="SAM" id="MobiDB-lite"/>
    </source>
</evidence>
<dbReference type="PANTHER" id="PTHR10884:SF14">
    <property type="entry name" value="NADH DEHYDROGENASE [UBIQUINONE] IRON-SULFUR PROTEIN 3, MITOCHONDRIAL"/>
    <property type="match status" value="1"/>
</dbReference>
<feature type="region of interest" description="Disordered" evidence="6">
    <location>
        <begin position="194"/>
        <end position="230"/>
    </location>
</feature>
<organism evidence="8">
    <name type="scientific">Rhodothermus marinus</name>
    <name type="common">Rhodothermus obamensis</name>
    <dbReference type="NCBI Taxonomy" id="29549"/>
    <lineage>
        <taxon>Bacteria</taxon>
        <taxon>Pseudomonadati</taxon>
        <taxon>Rhodothermota</taxon>
        <taxon>Rhodothermia</taxon>
        <taxon>Rhodothermales</taxon>
        <taxon>Rhodothermaceae</taxon>
        <taxon>Rhodothermus</taxon>
    </lineage>
</organism>
<dbReference type="Gene3D" id="3.30.460.80">
    <property type="entry name" value="NADH:ubiquinone oxidoreductase, 30kDa subunit"/>
    <property type="match status" value="1"/>
</dbReference>
<dbReference type="Pfam" id="PF00329">
    <property type="entry name" value="Complex1_30kDa"/>
    <property type="match status" value="1"/>
</dbReference>
<dbReference type="PROSITE" id="PS00542">
    <property type="entry name" value="COMPLEX1_30K"/>
    <property type="match status" value="1"/>
</dbReference>
<evidence type="ECO:0000259" key="7">
    <source>
        <dbReference type="Pfam" id="PF00329"/>
    </source>
</evidence>
<accession>A0A7V2AZY4</accession>
<dbReference type="InterPro" id="IPR001268">
    <property type="entry name" value="NADH_UbQ_OxRdtase_30kDa_su"/>
</dbReference>
<evidence type="ECO:0000256" key="1">
    <source>
        <dbReference type="ARBA" id="ARBA00007569"/>
    </source>
</evidence>
<dbReference type="GO" id="GO:0005886">
    <property type="term" value="C:plasma membrane"/>
    <property type="evidence" value="ECO:0007669"/>
    <property type="project" value="UniProtKB-SubCell"/>
</dbReference>
<keyword evidence="2 3" id="KW-0813">Transport</keyword>
<evidence type="ECO:0000313" key="8">
    <source>
        <dbReference type="EMBL" id="HER95734.1"/>
    </source>
</evidence>
<name>A0A7V2AZY4_RHOMR</name>
<dbReference type="AlphaFoldDB" id="A0A7V2AZY4"/>
<feature type="domain" description="NADH:ubiquinone oxidoreductase 30kDa subunit" evidence="7">
    <location>
        <begin position="68"/>
        <end position="185"/>
    </location>
</feature>
<dbReference type="SUPFAM" id="SSF143243">
    <property type="entry name" value="Nqo5-like"/>
    <property type="match status" value="1"/>
</dbReference>
<dbReference type="NCBIfam" id="TIGR01961">
    <property type="entry name" value="NuoC_fam"/>
    <property type="match status" value="1"/>
</dbReference>
<sequence length="230" mass="26442">MAEQKSNERAKTPEALKFYFTAVDPPRGDEHNPHAKATTYVPEVVEALQEQFGDAIEAVELYAGEHTVRVRADRIVDVCRFLKEAQGFNYLADLGGIDRFTDEGRFEVFYNLVAIERRKRIRLKVRLEEDHPVVPSVTSVYRAANWNERECYDMFGIRFEGHPDLRRMYMPEDFEYHPLRKEFPLLGIPGSLPLPPQTPGGPLTYDPFARAHGYVPPPSYEEPPAETEET</sequence>
<comment type="caution">
    <text evidence="8">The sequence shown here is derived from an EMBL/GenBank/DDBJ whole genome shotgun (WGS) entry which is preliminary data.</text>
</comment>
<keyword evidence="3" id="KW-0830">Ubiquinone</keyword>
<evidence type="ECO:0000256" key="4">
    <source>
        <dbReference type="RuleBase" id="RU003456"/>
    </source>
</evidence>
<keyword evidence="3" id="KW-0472">Membrane</keyword>
<dbReference type="InterPro" id="IPR037232">
    <property type="entry name" value="NADH_quin_OxRdtase_su_C/D-like"/>
</dbReference>